<gene>
    <name evidence="1" type="ORF">SAMN06265360_12040</name>
</gene>
<dbReference type="AlphaFoldDB" id="A0A238ZB76"/>
<keyword evidence="2" id="KW-1185">Reference proteome</keyword>
<dbReference type="EMBL" id="FZNW01000020">
    <property type="protein sequence ID" value="SNR80332.1"/>
    <property type="molecule type" value="Genomic_DNA"/>
</dbReference>
<dbReference type="Proteomes" id="UP000198348">
    <property type="component" value="Unassembled WGS sequence"/>
</dbReference>
<accession>A0A238ZB76</accession>
<evidence type="ECO:0000313" key="2">
    <source>
        <dbReference type="Proteomes" id="UP000198348"/>
    </source>
</evidence>
<organism evidence="1 2">
    <name type="scientific">Haloechinothrix alba</name>
    <dbReference type="NCBI Taxonomy" id="664784"/>
    <lineage>
        <taxon>Bacteria</taxon>
        <taxon>Bacillati</taxon>
        <taxon>Actinomycetota</taxon>
        <taxon>Actinomycetes</taxon>
        <taxon>Pseudonocardiales</taxon>
        <taxon>Pseudonocardiaceae</taxon>
        <taxon>Haloechinothrix</taxon>
    </lineage>
</organism>
<proteinExistence type="predicted"/>
<protein>
    <submittedName>
        <fullName evidence="1">Uncharacterized protein</fullName>
    </submittedName>
</protein>
<name>A0A238ZB76_9PSEU</name>
<evidence type="ECO:0000313" key="1">
    <source>
        <dbReference type="EMBL" id="SNR80332.1"/>
    </source>
</evidence>
<reference evidence="1 2" key="1">
    <citation type="submission" date="2017-06" db="EMBL/GenBank/DDBJ databases">
        <authorList>
            <person name="Kim H.J."/>
            <person name="Triplett B.A."/>
        </authorList>
    </citation>
    <scope>NUCLEOTIDE SEQUENCE [LARGE SCALE GENOMIC DNA]</scope>
    <source>
        <strain evidence="1 2">DSM 45207</strain>
    </source>
</reference>
<sequence length="37" mass="4329">MTVTLPYSRGRWLFGMAESLLGTFRRISTFWRATYGV</sequence>